<accession>A0ABU5LF01</accession>
<proteinExistence type="predicted"/>
<sequence length="108" mass="11941">MYAVSVLTRSLALMVLLPLPFAQAADTPELTGVSTNPLSITRIHDRVNFMVSLNFNNGKTAQQWRSVDCKQGKAQLLEIMKIFTSSTLVLALRRAQSVLNQFKGVCCL</sequence>
<evidence type="ECO:0000256" key="1">
    <source>
        <dbReference type="SAM" id="SignalP"/>
    </source>
</evidence>
<dbReference type="EMBL" id="JAOBTT010000001">
    <property type="protein sequence ID" value="MDZ7278538.1"/>
    <property type="molecule type" value="Genomic_DNA"/>
</dbReference>
<feature type="chain" id="PRO_5045765077" evidence="1">
    <location>
        <begin position="25"/>
        <end position="108"/>
    </location>
</feature>
<comment type="caution">
    <text evidence="2">The sequence shown here is derived from an EMBL/GenBank/DDBJ whole genome shotgun (WGS) entry which is preliminary data.</text>
</comment>
<evidence type="ECO:0000313" key="2">
    <source>
        <dbReference type="EMBL" id="MDZ7278538.1"/>
    </source>
</evidence>
<organism evidence="2 3">
    <name type="scientific">Pantoea eucrina</name>
    <dbReference type="NCBI Taxonomy" id="472693"/>
    <lineage>
        <taxon>Bacteria</taxon>
        <taxon>Pseudomonadati</taxon>
        <taxon>Pseudomonadota</taxon>
        <taxon>Gammaproteobacteria</taxon>
        <taxon>Enterobacterales</taxon>
        <taxon>Erwiniaceae</taxon>
        <taxon>Pantoea</taxon>
    </lineage>
</organism>
<keyword evidence="3" id="KW-1185">Reference proteome</keyword>
<feature type="signal peptide" evidence="1">
    <location>
        <begin position="1"/>
        <end position="24"/>
    </location>
</feature>
<gene>
    <name evidence="2" type="ORF">N4G40_09665</name>
</gene>
<keyword evidence="1" id="KW-0732">Signal</keyword>
<reference evidence="3" key="1">
    <citation type="submission" date="2023-07" db="EMBL/GenBank/DDBJ databases">
        <title>Structural and functional analysis of rice phyllospheric bacteria for their antimicrobial properties and defense elicitation against blast disease.</title>
        <authorList>
            <person name="Sahu K.P."/>
            <person name="Asharani P."/>
            <person name="Kumar M."/>
            <person name="Reddy B."/>
            <person name="Kumar A."/>
        </authorList>
    </citation>
    <scope>NUCLEOTIDE SEQUENCE [LARGE SCALE GENOMIC DNA]</scope>
    <source>
        <strain evidence="3">OsEp_Plm_30P10</strain>
    </source>
</reference>
<dbReference type="Proteomes" id="UP001288620">
    <property type="component" value="Unassembled WGS sequence"/>
</dbReference>
<name>A0ABU5LF01_9GAMM</name>
<evidence type="ECO:0000313" key="3">
    <source>
        <dbReference type="Proteomes" id="UP001288620"/>
    </source>
</evidence>
<dbReference type="RefSeq" id="WP_322542507.1">
    <property type="nucleotide sequence ID" value="NZ_JAOBTT010000001.1"/>
</dbReference>
<protein>
    <submittedName>
        <fullName evidence="2">Uncharacterized protein</fullName>
    </submittedName>
</protein>